<feature type="compositionally biased region" description="Polar residues" evidence="1">
    <location>
        <begin position="591"/>
        <end position="611"/>
    </location>
</feature>
<feature type="compositionally biased region" description="Low complexity" evidence="1">
    <location>
        <begin position="460"/>
        <end position="473"/>
    </location>
</feature>
<evidence type="ECO:0000256" key="1">
    <source>
        <dbReference type="SAM" id="MobiDB-lite"/>
    </source>
</evidence>
<feature type="region of interest" description="Disordered" evidence="1">
    <location>
        <begin position="88"/>
        <end position="264"/>
    </location>
</feature>
<keyword evidence="2" id="KW-0472">Membrane</keyword>
<feature type="transmembrane region" description="Helical" evidence="2">
    <location>
        <begin position="1247"/>
        <end position="1266"/>
    </location>
</feature>
<dbReference type="Proteomes" id="UP000736335">
    <property type="component" value="Unassembled WGS sequence"/>
</dbReference>
<feature type="compositionally biased region" description="Basic and acidic residues" evidence="1">
    <location>
        <begin position="205"/>
        <end position="243"/>
    </location>
</feature>
<proteinExistence type="predicted"/>
<accession>A0A9P6HQV5</accession>
<feature type="compositionally biased region" description="Low complexity" evidence="1">
    <location>
        <begin position="887"/>
        <end position="896"/>
    </location>
</feature>
<feature type="compositionally biased region" description="Polar residues" evidence="1">
    <location>
        <begin position="297"/>
        <end position="336"/>
    </location>
</feature>
<feature type="compositionally biased region" description="Polar residues" evidence="1">
    <location>
        <begin position="937"/>
        <end position="950"/>
    </location>
</feature>
<feature type="compositionally biased region" description="Pro residues" evidence="1">
    <location>
        <begin position="638"/>
        <end position="647"/>
    </location>
</feature>
<feature type="compositionally biased region" description="Polar residues" evidence="1">
    <location>
        <begin position="870"/>
        <end position="879"/>
    </location>
</feature>
<sequence length="1364" mass="149319">MDGGGVGNGPIPGSSTLTSTNVPVLPRLRLNRTKSNPNHSEPGPSTSQPPNDTHLTPRVAAPPTFVPTPNFPMVTPLDTPAARLRALLSKSPNDWSISRQRDPSFLERDSDFDPPHEISASTSHHESLKQLFNHALRDDTPQKPRVARRNSIDLSEVDSSNPRLVRADNKPTRHGQRKSMSDEELEKASKADRSIRTGRYNTLRQRLDNSEFDIDMKDMPSLTDRSRSNDLTRDFTPRPRRNDPSASTSSQANLNSLGFPSRLENDTNLLERDSEMQDVMKGMDSFESESIPPLPPRSSSVLKAANGSSDPQSSTGKLPTTPDTSVTTSKAQSTIKRPTVAGVSRHQSLGSLPTGGSPGSSRPSKIPQRSTLSDLHVPPTPSRPSSMISEADYRSMVNEAEKGTLKERERQWNRPTTPSRSPAHIHERVRKLSTSGSDVARDSPHSLTAKNLELHHRRSSSSGSLGPHSPSSSIASFEQERDREVEHIRERNWNSPQPKWEIPRGSLSPTPSSVSERRRTLSHPTRPTSGSLPRYGSMTSSSSSRAASPALSHSSKASVDEDLGHERERNWNSSRPNWSKRNVPGPLRSGSPLQHGSSKQTPARQRAQSLKSTPSPSSDPPKITRPRLGRSSLSRISPSPPKSPPKLPTQELQLPLSQPNIVVSPSTPPRLSASQNSNPPFSPPKQPDFRSGWRFPKKAVSDTESEPEPQDKDDSIKPPLGSRIPVRASTSAVKLEDISRPNENGTTRHRRSFSEFHQANGAIPPRVNVQSLLPPHTLAPEDALHGSDEESPSDTPISSTPRPGAFPLQPSPFISGLKELSPLRETPLLFSGGGSPPKDPPRKPSPLADSPPIIVNEPALSLVTPPRDAPTTSKMTFKTPSPPMNVPDIPDLPDIPSSEGSEQSTPVMSSNMTMINTPKPPGAWMQTPAPPFRSGRARSNTLPANTSETLPTPLPIQRGNTFPIQTPAPPGAWNGTPGFGSVGRKSALKVRFDVTSESETTSSPVKEDISLESIEMIHPPDEDTAQPATSASNRTNGTEYDEPRSAFSSFSSSDTSALEDGLRTPVIKPTSTPSKAPPSVRMVDAFGREVVEENPSREVSDVSPMILPAQDATPSRKPSVRIVDAMGREVQQNGDATKVDTVEGELLRVQSLAKMRESISSLAKEMGDIDSSPSSDDESDEARFKELNEVSAKAQDTREKLKRALHSAQSGEEDWKAKYGSLRASMRKSISFPSGTPDRPFPRSRTSGMVIGCIALVQIVFILYMLRLSHVRSRQLFLSTYYDPLFPDLYLHVTHPEKFLQSLENVNPTWSIYHVPDTWARAGWMGVLSEFTGNVTLQVSGWQRQMQELWSTTYARTDMPWPPQ</sequence>
<feature type="compositionally biased region" description="Polar residues" evidence="1">
    <location>
        <begin position="1026"/>
        <end position="1038"/>
    </location>
</feature>
<feature type="compositionally biased region" description="Low complexity" evidence="1">
    <location>
        <begin position="1068"/>
        <end position="1079"/>
    </location>
</feature>
<evidence type="ECO:0000256" key="2">
    <source>
        <dbReference type="SAM" id="Phobius"/>
    </source>
</evidence>
<feature type="compositionally biased region" description="Gly residues" evidence="1">
    <location>
        <begin position="1"/>
        <end position="10"/>
    </location>
</feature>
<feature type="compositionally biased region" description="Low complexity" evidence="1">
    <location>
        <begin position="1045"/>
        <end position="1056"/>
    </location>
</feature>
<feature type="compositionally biased region" description="Low complexity" evidence="1">
    <location>
        <begin position="348"/>
        <end position="364"/>
    </location>
</feature>
<feature type="compositionally biased region" description="Basic and acidic residues" evidence="1">
    <location>
        <begin position="99"/>
        <end position="116"/>
    </location>
</feature>
<comment type="caution">
    <text evidence="3">The sequence shown here is derived from an EMBL/GenBank/DDBJ whole genome shotgun (WGS) entry which is preliminary data.</text>
</comment>
<dbReference type="EMBL" id="WIUZ02000001">
    <property type="protein sequence ID" value="KAF9792979.1"/>
    <property type="molecule type" value="Genomic_DNA"/>
</dbReference>
<feature type="compositionally biased region" description="Polar residues" evidence="1">
    <location>
        <begin position="522"/>
        <end position="531"/>
    </location>
</feature>
<feature type="region of interest" description="Disordered" evidence="1">
    <location>
        <begin position="1"/>
        <end position="76"/>
    </location>
</feature>
<dbReference type="OrthoDB" id="3230534at2759"/>
<feature type="compositionally biased region" description="Basic and acidic residues" evidence="1">
    <location>
        <begin position="1086"/>
        <end position="1100"/>
    </location>
</feature>
<feature type="compositionally biased region" description="Polar residues" evidence="1">
    <location>
        <begin position="898"/>
        <end position="916"/>
    </location>
</feature>
<evidence type="ECO:0000313" key="3">
    <source>
        <dbReference type="EMBL" id="KAF9792979.1"/>
    </source>
</evidence>
<keyword evidence="2" id="KW-0812">Transmembrane</keyword>
<name>A0A9P6HQV5_9AGAM</name>
<feature type="compositionally biased region" description="Polar residues" evidence="1">
    <location>
        <begin position="33"/>
        <end position="54"/>
    </location>
</feature>
<feature type="region of interest" description="Disordered" evidence="1">
    <location>
        <begin position="285"/>
        <end position="1118"/>
    </location>
</feature>
<gene>
    <name evidence="3" type="ORF">BJ322DRAFT_1032391</name>
</gene>
<reference evidence="3" key="2">
    <citation type="submission" date="2020-11" db="EMBL/GenBank/DDBJ databases">
        <authorList>
            <consortium name="DOE Joint Genome Institute"/>
            <person name="Kuo A."/>
            <person name="Miyauchi S."/>
            <person name="Kiss E."/>
            <person name="Drula E."/>
            <person name="Kohler A."/>
            <person name="Sanchez-Garcia M."/>
            <person name="Andreopoulos B."/>
            <person name="Barry K.W."/>
            <person name="Bonito G."/>
            <person name="Buee M."/>
            <person name="Carver A."/>
            <person name="Chen C."/>
            <person name="Cichocki N."/>
            <person name="Clum A."/>
            <person name="Culley D."/>
            <person name="Crous P.W."/>
            <person name="Fauchery L."/>
            <person name="Girlanda M."/>
            <person name="Hayes R."/>
            <person name="Keri Z."/>
            <person name="Labutti K."/>
            <person name="Lipzen A."/>
            <person name="Lombard V."/>
            <person name="Magnuson J."/>
            <person name="Maillard F."/>
            <person name="Morin E."/>
            <person name="Murat C."/>
            <person name="Nolan M."/>
            <person name="Ohm R."/>
            <person name="Pangilinan J."/>
            <person name="Pereira M."/>
            <person name="Perotto S."/>
            <person name="Peter M."/>
            <person name="Riley R."/>
            <person name="Sitrit Y."/>
            <person name="Stielow B."/>
            <person name="Szollosi G."/>
            <person name="Zifcakova L."/>
            <person name="Stursova M."/>
            <person name="Spatafora J.W."/>
            <person name="Tedersoo L."/>
            <person name="Vaario L.-M."/>
            <person name="Yamada A."/>
            <person name="Yan M."/>
            <person name="Wang P."/>
            <person name="Xu J."/>
            <person name="Bruns T."/>
            <person name="Baldrian P."/>
            <person name="Vilgalys R."/>
            <person name="Henrissat B."/>
            <person name="Grigoriev I.V."/>
            <person name="Hibbett D."/>
            <person name="Nagy L.G."/>
            <person name="Martin F.M."/>
        </authorList>
    </citation>
    <scope>NUCLEOTIDE SEQUENCE</scope>
    <source>
        <strain evidence="3">UH-Tt-Lm1</strain>
    </source>
</reference>
<keyword evidence="4" id="KW-1185">Reference proteome</keyword>
<keyword evidence="2" id="KW-1133">Transmembrane helix</keyword>
<evidence type="ECO:0000313" key="4">
    <source>
        <dbReference type="Proteomes" id="UP000736335"/>
    </source>
</evidence>
<feature type="compositionally biased region" description="Basic and acidic residues" evidence="1">
    <location>
        <begin position="186"/>
        <end position="195"/>
    </location>
</feature>
<feature type="compositionally biased region" description="Polar residues" evidence="1">
    <location>
        <begin position="244"/>
        <end position="258"/>
    </location>
</feature>
<feature type="compositionally biased region" description="Basic and acidic residues" evidence="1">
    <location>
        <begin position="478"/>
        <end position="492"/>
    </location>
</feature>
<feature type="compositionally biased region" description="Basic and acidic residues" evidence="1">
    <location>
        <begin position="399"/>
        <end position="412"/>
    </location>
</feature>
<organism evidence="3 4">
    <name type="scientific">Thelephora terrestris</name>
    <dbReference type="NCBI Taxonomy" id="56493"/>
    <lineage>
        <taxon>Eukaryota</taxon>
        <taxon>Fungi</taxon>
        <taxon>Dikarya</taxon>
        <taxon>Basidiomycota</taxon>
        <taxon>Agaricomycotina</taxon>
        <taxon>Agaricomycetes</taxon>
        <taxon>Thelephorales</taxon>
        <taxon>Thelephoraceae</taxon>
        <taxon>Thelephora</taxon>
    </lineage>
</organism>
<feature type="compositionally biased region" description="Low complexity" evidence="1">
    <location>
        <begin position="537"/>
        <end position="555"/>
    </location>
</feature>
<feature type="compositionally biased region" description="Polar residues" evidence="1">
    <location>
        <begin position="650"/>
        <end position="665"/>
    </location>
</feature>
<feature type="region of interest" description="Disordered" evidence="1">
    <location>
        <begin position="1164"/>
        <end position="1191"/>
    </location>
</feature>
<reference evidence="3" key="1">
    <citation type="journal article" date="2020" name="Nat. Commun.">
        <title>Large-scale genome sequencing of mycorrhizal fungi provides insights into the early evolution of symbiotic traits.</title>
        <authorList>
            <person name="Miyauchi S."/>
            <person name="Kiss E."/>
            <person name="Kuo A."/>
            <person name="Drula E."/>
            <person name="Kohler A."/>
            <person name="Sanchez-Garcia M."/>
            <person name="Morin E."/>
            <person name="Andreopoulos B."/>
            <person name="Barry K.W."/>
            <person name="Bonito G."/>
            <person name="Buee M."/>
            <person name="Carver A."/>
            <person name="Chen C."/>
            <person name="Cichocki N."/>
            <person name="Clum A."/>
            <person name="Culley D."/>
            <person name="Crous P.W."/>
            <person name="Fauchery L."/>
            <person name="Girlanda M."/>
            <person name="Hayes R.D."/>
            <person name="Keri Z."/>
            <person name="LaButti K."/>
            <person name="Lipzen A."/>
            <person name="Lombard V."/>
            <person name="Magnuson J."/>
            <person name="Maillard F."/>
            <person name="Murat C."/>
            <person name="Nolan M."/>
            <person name="Ohm R.A."/>
            <person name="Pangilinan J."/>
            <person name="Pereira M.F."/>
            <person name="Perotto S."/>
            <person name="Peter M."/>
            <person name="Pfister S."/>
            <person name="Riley R."/>
            <person name="Sitrit Y."/>
            <person name="Stielow J.B."/>
            <person name="Szollosi G."/>
            <person name="Zifcakova L."/>
            <person name="Stursova M."/>
            <person name="Spatafora J.W."/>
            <person name="Tedersoo L."/>
            <person name="Vaario L.M."/>
            <person name="Yamada A."/>
            <person name="Yan M."/>
            <person name="Wang P."/>
            <person name="Xu J."/>
            <person name="Bruns T."/>
            <person name="Baldrian P."/>
            <person name="Vilgalys R."/>
            <person name="Dunand C."/>
            <person name="Henrissat B."/>
            <person name="Grigoriev I.V."/>
            <person name="Hibbett D."/>
            <person name="Nagy L.G."/>
            <person name="Martin F.M."/>
        </authorList>
    </citation>
    <scope>NUCLEOTIDE SEQUENCE</scope>
    <source>
        <strain evidence="3">UH-Tt-Lm1</strain>
    </source>
</reference>
<feature type="compositionally biased region" description="Basic and acidic residues" evidence="1">
    <location>
        <begin position="558"/>
        <end position="570"/>
    </location>
</feature>
<feature type="compositionally biased region" description="Polar residues" evidence="1">
    <location>
        <begin position="571"/>
        <end position="580"/>
    </location>
</feature>
<protein>
    <submittedName>
        <fullName evidence="3">Uncharacterized protein</fullName>
    </submittedName>
</protein>